<dbReference type="InterPro" id="IPR029045">
    <property type="entry name" value="ClpP/crotonase-like_dom_sf"/>
</dbReference>
<dbReference type="GO" id="GO:0005777">
    <property type="term" value="C:peroxisome"/>
    <property type="evidence" value="ECO:0007669"/>
    <property type="project" value="TreeGrafter"/>
</dbReference>
<dbReference type="Pfam" id="PF00378">
    <property type="entry name" value="ECH_1"/>
    <property type="match status" value="1"/>
</dbReference>
<gene>
    <name evidence="1" type="ORF">ASTO00021_LOCUS553</name>
</gene>
<organism evidence="1">
    <name type="scientific">Aplanochytrium stocchinoi</name>
    <dbReference type="NCBI Taxonomy" id="215587"/>
    <lineage>
        <taxon>Eukaryota</taxon>
        <taxon>Sar</taxon>
        <taxon>Stramenopiles</taxon>
        <taxon>Bigyra</taxon>
        <taxon>Labyrinthulomycetes</taxon>
        <taxon>Thraustochytrida</taxon>
        <taxon>Thraustochytriidae</taxon>
        <taxon>Aplanochytrium</taxon>
    </lineage>
</organism>
<dbReference type="GO" id="GO:0006635">
    <property type="term" value="P:fatty acid beta-oxidation"/>
    <property type="evidence" value="ECO:0007669"/>
    <property type="project" value="TreeGrafter"/>
</dbReference>
<protein>
    <submittedName>
        <fullName evidence="1">Uncharacterized protein</fullName>
    </submittedName>
</protein>
<dbReference type="SUPFAM" id="SSF52096">
    <property type="entry name" value="ClpP/crotonase"/>
    <property type="match status" value="1"/>
</dbReference>
<name>A0A7S3P9Z8_9STRA</name>
<dbReference type="EMBL" id="HBIN01001051">
    <property type="protein sequence ID" value="CAE0430245.1"/>
    <property type="molecule type" value="Transcribed_RNA"/>
</dbReference>
<evidence type="ECO:0000313" key="1">
    <source>
        <dbReference type="EMBL" id="CAE0430245.1"/>
    </source>
</evidence>
<reference evidence="1" key="1">
    <citation type="submission" date="2021-01" db="EMBL/GenBank/DDBJ databases">
        <authorList>
            <person name="Corre E."/>
            <person name="Pelletier E."/>
            <person name="Niang G."/>
            <person name="Scheremetjew M."/>
            <person name="Finn R."/>
            <person name="Kale V."/>
            <person name="Holt S."/>
            <person name="Cochrane G."/>
            <person name="Meng A."/>
            <person name="Brown T."/>
            <person name="Cohen L."/>
        </authorList>
    </citation>
    <scope>NUCLEOTIDE SEQUENCE</scope>
    <source>
        <strain evidence="1">GSBS06</strain>
    </source>
</reference>
<dbReference type="PANTHER" id="PTHR11941">
    <property type="entry name" value="ENOYL-COA HYDRATASE-RELATED"/>
    <property type="match status" value="1"/>
</dbReference>
<dbReference type="PANTHER" id="PTHR11941:SF75">
    <property type="entry name" value="ENOYL-COA HYDRATASE_ISOMERASE FAMILY PROTEIN"/>
    <property type="match status" value="1"/>
</dbReference>
<dbReference type="AlphaFoldDB" id="A0A7S3P9Z8"/>
<dbReference type="GO" id="GO:0004165">
    <property type="term" value="F:delta(3)-delta(2)-enoyl-CoA isomerase activity"/>
    <property type="evidence" value="ECO:0007669"/>
    <property type="project" value="TreeGrafter"/>
</dbReference>
<dbReference type="Gene3D" id="3.90.226.10">
    <property type="entry name" value="2-enoyl-CoA Hydratase, Chain A, domain 1"/>
    <property type="match status" value="1"/>
</dbReference>
<dbReference type="InterPro" id="IPR001753">
    <property type="entry name" value="Enoyl-CoA_hydra/iso"/>
</dbReference>
<dbReference type="CDD" id="cd06558">
    <property type="entry name" value="crotonase-like"/>
    <property type="match status" value="1"/>
</dbReference>
<proteinExistence type="predicted"/>
<sequence>MKVFNEVVGFKRIGSLAVITLLFDGEKTAANGKTTLPWGTPLHEHRINPIAIDALNSALDYVLEEDFRALVVIGEGRFFCNGLDLKWVDAHPKEGVTLQANTERLLARILTFPLPTVAGVNGHMCAAGAMLGLSFDYRIMLDGNSWFFIPALDLGLVYSSGMTSLMKAKTAPHIHRDMICYAKRYRPRECLEEKIVDICTVTDSLEQVCYDFIEANLLKPKFFKDERFRGDQYRLTLQKIKMNTYYDTYHALMNEDIEDMGFSTGKWSTDGTVATGNGRPKL</sequence>
<accession>A0A7S3P9Z8</accession>